<dbReference type="Gene3D" id="1.25.40.10">
    <property type="entry name" value="Tetratricopeptide repeat domain"/>
    <property type="match status" value="2"/>
</dbReference>
<comment type="caution">
    <text evidence="3">The sequence shown here is derived from an EMBL/GenBank/DDBJ whole genome shotgun (WGS) entry which is preliminary data.</text>
</comment>
<feature type="domain" description="CHAT" evidence="2">
    <location>
        <begin position="656"/>
        <end position="918"/>
    </location>
</feature>
<dbReference type="AlphaFoldDB" id="A0A326RTC6"/>
<dbReference type="SMART" id="SM00028">
    <property type="entry name" value="TPR"/>
    <property type="match status" value="3"/>
</dbReference>
<dbReference type="InterPro" id="IPR019734">
    <property type="entry name" value="TPR_rpt"/>
</dbReference>
<dbReference type="EMBL" id="QKTX01000005">
    <property type="protein sequence ID" value="PZV83957.1"/>
    <property type="molecule type" value="Genomic_DNA"/>
</dbReference>
<keyword evidence="1" id="KW-1133">Transmembrane helix</keyword>
<keyword evidence="4" id="KW-1185">Reference proteome</keyword>
<dbReference type="PANTHER" id="PTHR10098">
    <property type="entry name" value="RAPSYN-RELATED"/>
    <property type="match status" value="1"/>
</dbReference>
<organism evidence="3 4">
    <name type="scientific">Algoriphagus aquaeductus</name>
    <dbReference type="NCBI Taxonomy" id="475299"/>
    <lineage>
        <taxon>Bacteria</taxon>
        <taxon>Pseudomonadati</taxon>
        <taxon>Bacteroidota</taxon>
        <taxon>Cytophagia</taxon>
        <taxon>Cytophagales</taxon>
        <taxon>Cyclobacteriaceae</taxon>
        <taxon>Algoriphagus</taxon>
    </lineage>
</organism>
<evidence type="ECO:0000256" key="1">
    <source>
        <dbReference type="SAM" id="Phobius"/>
    </source>
</evidence>
<evidence type="ECO:0000313" key="3">
    <source>
        <dbReference type="EMBL" id="PZV83957.1"/>
    </source>
</evidence>
<feature type="transmembrane region" description="Helical" evidence="1">
    <location>
        <begin position="934"/>
        <end position="951"/>
    </location>
</feature>
<name>A0A326RTC6_9BACT</name>
<reference evidence="3 4" key="1">
    <citation type="submission" date="2018-06" db="EMBL/GenBank/DDBJ databases">
        <title>Genomic Encyclopedia of Archaeal and Bacterial Type Strains, Phase II (KMG-II): from individual species to whole genera.</title>
        <authorList>
            <person name="Goeker M."/>
        </authorList>
    </citation>
    <scope>NUCLEOTIDE SEQUENCE [LARGE SCALE GENOMIC DNA]</scope>
    <source>
        <strain evidence="3 4">T4</strain>
    </source>
</reference>
<dbReference type="SUPFAM" id="SSF48452">
    <property type="entry name" value="TPR-like"/>
    <property type="match status" value="2"/>
</dbReference>
<dbReference type="Proteomes" id="UP000248917">
    <property type="component" value="Unassembled WGS sequence"/>
</dbReference>
<dbReference type="InterPro" id="IPR024983">
    <property type="entry name" value="CHAT_dom"/>
</dbReference>
<gene>
    <name evidence="3" type="ORF">CLV31_105183</name>
</gene>
<keyword evidence="1" id="KW-0812">Transmembrane</keyword>
<dbReference type="OrthoDB" id="9771112at2"/>
<evidence type="ECO:0000259" key="2">
    <source>
        <dbReference type="Pfam" id="PF12770"/>
    </source>
</evidence>
<feature type="transmembrane region" description="Helical" evidence="1">
    <location>
        <begin position="12"/>
        <end position="31"/>
    </location>
</feature>
<dbReference type="PANTHER" id="PTHR10098:SF112">
    <property type="entry name" value="SLR0380 PROTEIN"/>
    <property type="match status" value="1"/>
</dbReference>
<dbReference type="Pfam" id="PF12770">
    <property type="entry name" value="CHAT"/>
    <property type="match status" value="1"/>
</dbReference>
<protein>
    <submittedName>
        <fullName evidence="3">CHAT domain-containing protein</fullName>
    </submittedName>
</protein>
<dbReference type="InterPro" id="IPR011990">
    <property type="entry name" value="TPR-like_helical_dom_sf"/>
</dbReference>
<accession>A0A326RTC6</accession>
<evidence type="ECO:0000313" key="4">
    <source>
        <dbReference type="Proteomes" id="UP000248917"/>
    </source>
</evidence>
<proteinExistence type="predicted"/>
<keyword evidence="1" id="KW-0472">Membrane</keyword>
<sequence>MIAKSKGNFSLIIGYLLVLFGFLLFPILSWAQNNDSLLRRLEKQQFENSPEQLLSQLQQVDEALLNRKITFSLPENIRFAAIKMAYFNSNGEGDKGLLLADSLQNIPEYKTLPEEAWASIYFQKGDIYLYQEKMLESSRNYARAIQLYELQAKPNFSELALCHNNLGYVQDILGFQNRSKQSYYRAFEIWKTSHLDEFSNISTVLNNLIFAEIEYGNYTAAEELLAFFQRYVTETKKSFGLSEIEELDLEMKLLLNFSRFYGATKNDRQLDRILIQAEAIIRHAPRDFFEEQWGVMAAIYEEAGFLQKEMKNFQAAVGYYERMKSLPLSGFFQMKYLANQAIVYYDAGENQKSLDYAQKSLSLLERYGFGGSSGFSLQVLQADLLNRLGEEGKSMEMLEKMLSDLLQKPINRKGIAELTYSDFKQLNNERYLTILIKSGQILMRMGKKNSNLQDLSSSLNLFQVAGEMFQEYYLKGSYTQSLEEINKQIQEGIFSLWNENGLLTSEKKIRLLELVERNDSQQGWKKFLSKNEEFLGSTSEFLKELNLKTIELNQGQLSQGREKSLREELHQIEKRIQEEEAYRFYNRPFDILSFQRDLPPNLSVLKYLVTEKQIFALLIHQNDLQVYSLAPVEMVNSWVEEFRNSMVRLDDSYRSPAATLYRLLVSPFAESLREEIYILPDDRLHGIPFEALIDEKGDFLVQNHFMSYQQSFREMAYESPKNDRFGADFLVAFAPDYQGTGYQAIKNNLEEVVNLTGLVDGKAMIGQHANKTAFINSLTDYQIHHLAMHAEQNPVNYEESALIFSGGDKLLLRDLYQVNFPSELVVLSACQTGMGKLMPGEGLMSLSKALNLAGVKSTVYSLWAIPDKETAEVMLNFYRGIKAGKPKHIALIHAKRQFIQENPLKNHPLFWSGFVLNGKTDPLSSSWWSKEAKFAMVFGCLGLVLGWIIFLRKSRKRPGSL</sequence>